<organism evidence="3">
    <name type="scientific">Helicotheca tamesis</name>
    <dbReference type="NCBI Taxonomy" id="374047"/>
    <lineage>
        <taxon>Eukaryota</taxon>
        <taxon>Sar</taxon>
        <taxon>Stramenopiles</taxon>
        <taxon>Ochrophyta</taxon>
        <taxon>Bacillariophyta</taxon>
        <taxon>Mediophyceae</taxon>
        <taxon>Lithodesmiophycidae</taxon>
        <taxon>Lithodesmiales</taxon>
        <taxon>Lithodesmiaceae</taxon>
        <taxon>Helicotheca</taxon>
    </lineage>
</organism>
<protein>
    <submittedName>
        <fullName evidence="3">Uncharacterized protein</fullName>
    </submittedName>
</protein>
<name>A0A7S2MJQ1_9STRA</name>
<evidence type="ECO:0000313" key="3">
    <source>
        <dbReference type="EMBL" id="CAD9487424.1"/>
    </source>
</evidence>
<feature type="region of interest" description="Disordered" evidence="1">
    <location>
        <begin position="76"/>
        <end position="100"/>
    </location>
</feature>
<evidence type="ECO:0000256" key="2">
    <source>
        <dbReference type="SAM" id="SignalP"/>
    </source>
</evidence>
<dbReference type="AlphaFoldDB" id="A0A7S2MJQ1"/>
<sequence>MVLLGFMLAWLTKTSLVTSFSTTSSSLHRSFLSPPKNTREQCTARRLINCLPSTSSSSRLHMNFFKDLFDEAFSNDESLPSDRSQSQLEGPGDASDYETSVFSSAPKTDIQKRWLEQQQLQEKQRKNEKRGAAFGSGGRGAPVDPTVLHGTVWVLDLFLAGVPDRDPSSDLYGSKVNISTKQASSDDDTPSVSVRVTLNSDGSCTAEESAFTVGPTSPGQWKLSDDSKAIRISMDCTGYTRTIRTKGTLTKVYWSDGENEVSTKTTSTSRIPPGLIYCDINIGYGLPGEVIMGGDQRGRRRGVLRVEKVEGILGARTRMVDCGTFKAELLKQDEEKKGML</sequence>
<feature type="chain" id="PRO_5030850326" evidence="2">
    <location>
        <begin position="20"/>
        <end position="340"/>
    </location>
</feature>
<reference evidence="3" key="1">
    <citation type="submission" date="2021-01" db="EMBL/GenBank/DDBJ databases">
        <authorList>
            <person name="Corre E."/>
            <person name="Pelletier E."/>
            <person name="Niang G."/>
            <person name="Scheremetjew M."/>
            <person name="Finn R."/>
            <person name="Kale V."/>
            <person name="Holt S."/>
            <person name="Cochrane G."/>
            <person name="Meng A."/>
            <person name="Brown T."/>
            <person name="Cohen L."/>
        </authorList>
    </citation>
    <scope>NUCLEOTIDE SEQUENCE</scope>
    <source>
        <strain evidence="3">CCMP826</strain>
    </source>
</reference>
<keyword evidence="2" id="KW-0732">Signal</keyword>
<feature type="region of interest" description="Disordered" evidence="1">
    <location>
        <begin position="119"/>
        <end position="141"/>
    </location>
</feature>
<evidence type="ECO:0000256" key="1">
    <source>
        <dbReference type="SAM" id="MobiDB-lite"/>
    </source>
</evidence>
<accession>A0A7S2MJQ1</accession>
<feature type="signal peptide" evidence="2">
    <location>
        <begin position="1"/>
        <end position="19"/>
    </location>
</feature>
<feature type="compositionally biased region" description="Basic and acidic residues" evidence="1">
    <location>
        <begin position="122"/>
        <end position="131"/>
    </location>
</feature>
<feature type="compositionally biased region" description="Polar residues" evidence="1">
    <location>
        <begin position="76"/>
        <end position="88"/>
    </location>
</feature>
<proteinExistence type="predicted"/>
<dbReference type="EMBL" id="HBGV01007984">
    <property type="protein sequence ID" value="CAD9487424.1"/>
    <property type="molecule type" value="Transcribed_RNA"/>
</dbReference>
<gene>
    <name evidence="3" type="ORF">HTAM1171_LOCUS4894</name>
</gene>